<name>X0X852_9ZZZZ</name>
<accession>X0X852</accession>
<reference evidence="1" key="1">
    <citation type="journal article" date="2014" name="Front. Microbiol.">
        <title>High frequency of phylogenetically diverse reductive dehalogenase-homologous genes in deep subseafloor sedimentary metagenomes.</title>
        <authorList>
            <person name="Kawai M."/>
            <person name="Futagami T."/>
            <person name="Toyoda A."/>
            <person name="Takaki Y."/>
            <person name="Nishi S."/>
            <person name="Hori S."/>
            <person name="Arai W."/>
            <person name="Tsubouchi T."/>
            <person name="Morono Y."/>
            <person name="Uchiyama I."/>
            <person name="Ito T."/>
            <person name="Fujiyama A."/>
            <person name="Inagaki F."/>
            <person name="Takami H."/>
        </authorList>
    </citation>
    <scope>NUCLEOTIDE SEQUENCE</scope>
    <source>
        <strain evidence="1">Expedition CK06-06</strain>
    </source>
</reference>
<sequence length="89" mass="10074">NKKPGAIYDIIITHPVSLHGVVIKGVNHPKCIPEKCDGVTETQAERMVQKVAKKEWKYQMGQSDEYKKMCERFPGLVGSKVSIFEPEDE</sequence>
<dbReference type="AlphaFoldDB" id="X0X852"/>
<organism evidence="1">
    <name type="scientific">marine sediment metagenome</name>
    <dbReference type="NCBI Taxonomy" id="412755"/>
    <lineage>
        <taxon>unclassified sequences</taxon>
        <taxon>metagenomes</taxon>
        <taxon>ecological metagenomes</taxon>
    </lineage>
</organism>
<protein>
    <submittedName>
        <fullName evidence="1">Uncharacterized protein</fullName>
    </submittedName>
</protein>
<feature type="non-terminal residue" evidence="1">
    <location>
        <position position="1"/>
    </location>
</feature>
<evidence type="ECO:0000313" key="1">
    <source>
        <dbReference type="EMBL" id="GAG39225.1"/>
    </source>
</evidence>
<gene>
    <name evidence="1" type="ORF">S01H1_63898</name>
</gene>
<dbReference type="EMBL" id="BARS01042080">
    <property type="protein sequence ID" value="GAG39225.1"/>
    <property type="molecule type" value="Genomic_DNA"/>
</dbReference>
<proteinExistence type="predicted"/>
<comment type="caution">
    <text evidence="1">The sequence shown here is derived from an EMBL/GenBank/DDBJ whole genome shotgun (WGS) entry which is preliminary data.</text>
</comment>